<reference evidence="5" key="1">
    <citation type="journal article" date="2019" name="Int. J. Syst. Evol. Microbiol.">
        <title>The Global Catalogue of Microorganisms (GCM) 10K type strain sequencing project: providing services to taxonomists for standard genome sequencing and annotation.</title>
        <authorList>
            <consortium name="The Broad Institute Genomics Platform"/>
            <consortium name="The Broad Institute Genome Sequencing Center for Infectious Disease"/>
            <person name="Wu L."/>
            <person name="Ma J."/>
        </authorList>
    </citation>
    <scope>NUCLEOTIDE SEQUENCE [LARGE SCALE GENOMIC DNA]</scope>
    <source>
        <strain evidence="5">CGMCC 1.10131</strain>
    </source>
</reference>
<dbReference type="InterPro" id="IPR022271">
    <property type="entry name" value="Lipocalin_ApoD"/>
</dbReference>
<proteinExistence type="inferred from homology"/>
<dbReference type="InterPro" id="IPR002446">
    <property type="entry name" value="Lipocalin_bac"/>
</dbReference>
<dbReference type="InterPro" id="IPR012674">
    <property type="entry name" value="Calycin"/>
</dbReference>
<dbReference type="PRINTS" id="PR01171">
    <property type="entry name" value="BCTLIPOCALIN"/>
</dbReference>
<dbReference type="RefSeq" id="WP_055734666.1">
    <property type="nucleotide sequence ID" value="NZ_BMDY01000013.1"/>
</dbReference>
<comment type="subcellular location">
    <subcellularLocation>
        <location evidence="2">Cell outer membrane</location>
    </subcellularLocation>
</comment>
<evidence type="ECO:0000256" key="2">
    <source>
        <dbReference type="PIRNR" id="PIRNR036893"/>
    </source>
</evidence>
<dbReference type="SUPFAM" id="SSF50814">
    <property type="entry name" value="Lipocalins"/>
    <property type="match status" value="1"/>
</dbReference>
<dbReference type="PANTHER" id="PTHR10612">
    <property type="entry name" value="APOLIPOPROTEIN D"/>
    <property type="match status" value="1"/>
</dbReference>
<dbReference type="InterPro" id="IPR022272">
    <property type="entry name" value="Lipocalin_CS"/>
</dbReference>
<evidence type="ECO:0000259" key="3">
    <source>
        <dbReference type="Pfam" id="PF08212"/>
    </source>
</evidence>
<dbReference type="PIRSF" id="PIRSF036893">
    <property type="entry name" value="Lipocalin_ApoD"/>
    <property type="match status" value="1"/>
</dbReference>
<keyword evidence="2" id="KW-0998">Cell outer membrane</keyword>
<evidence type="ECO:0000256" key="1">
    <source>
        <dbReference type="ARBA" id="ARBA00006889"/>
    </source>
</evidence>
<sequence>MKILYLALCVFIISGCSSKPPGIEPVDNFELSQYLGTWYEVARLDHAFERGMSHVSATYSVLPNGKVKVINKGFSEQEGRWLSAEGLAYLPEQGRGYLKVSFFRPFYGAYVIFVLDQEAYQYALVAGPSRNYLWLLARSPDLPHAIRSELVWRAKQAGFDVDELIYVDHQSEVIKHQE</sequence>
<dbReference type="InterPro" id="IPR047202">
    <property type="entry name" value="Lipocalin_Blc-like_dom"/>
</dbReference>
<feature type="domain" description="Lipocalin/cytosolic fatty-acid binding" evidence="3">
    <location>
        <begin position="30"/>
        <end position="167"/>
    </location>
</feature>
<dbReference type="InterPro" id="IPR000566">
    <property type="entry name" value="Lipocln_cytosolic_FA-bd_dom"/>
</dbReference>
<comment type="caution">
    <text evidence="4">The sequence shown here is derived from an EMBL/GenBank/DDBJ whole genome shotgun (WGS) entry which is preliminary data.</text>
</comment>
<keyword evidence="5" id="KW-1185">Reference proteome</keyword>
<dbReference type="Pfam" id="PF08212">
    <property type="entry name" value="Lipocalin_2"/>
    <property type="match status" value="1"/>
</dbReference>
<dbReference type="Proteomes" id="UP000651977">
    <property type="component" value="Unassembled WGS sequence"/>
</dbReference>
<evidence type="ECO:0000313" key="5">
    <source>
        <dbReference type="Proteomes" id="UP000651977"/>
    </source>
</evidence>
<name>A0ABQ1I220_9ALTE</name>
<dbReference type="Gene3D" id="2.40.128.20">
    <property type="match status" value="1"/>
</dbReference>
<comment type="subunit">
    <text evidence="2">Homodimer.</text>
</comment>
<comment type="function">
    <text evidence="2">Involved in the storage or transport of lipids necessary for membrane maintenance under stressful conditions. Displays a binding preference for lysophospholipids.</text>
</comment>
<accession>A0ABQ1I220</accession>
<comment type="similarity">
    <text evidence="1 2">Belongs to the calycin superfamily. Lipocalin family.</text>
</comment>
<organism evidence="4 5">
    <name type="scientific">Agarivorans gilvus</name>
    <dbReference type="NCBI Taxonomy" id="680279"/>
    <lineage>
        <taxon>Bacteria</taxon>
        <taxon>Pseudomonadati</taxon>
        <taxon>Pseudomonadota</taxon>
        <taxon>Gammaproteobacteria</taxon>
        <taxon>Alteromonadales</taxon>
        <taxon>Alteromonadaceae</taxon>
        <taxon>Agarivorans</taxon>
    </lineage>
</organism>
<evidence type="ECO:0000313" key="4">
    <source>
        <dbReference type="EMBL" id="GGB09063.1"/>
    </source>
</evidence>
<protein>
    <recommendedName>
        <fullName evidence="2">Outer membrane lipoprotein Blc</fullName>
    </recommendedName>
</protein>
<keyword evidence="2" id="KW-0449">Lipoprotein</keyword>
<keyword evidence="2" id="KW-0446">Lipid-binding</keyword>
<dbReference type="CDD" id="cd19438">
    <property type="entry name" value="lipocalin_Blc-like"/>
    <property type="match status" value="1"/>
</dbReference>
<dbReference type="PANTHER" id="PTHR10612:SF34">
    <property type="entry name" value="APOLIPOPROTEIN D"/>
    <property type="match status" value="1"/>
</dbReference>
<dbReference type="EMBL" id="BMDY01000013">
    <property type="protein sequence ID" value="GGB09063.1"/>
    <property type="molecule type" value="Genomic_DNA"/>
</dbReference>
<dbReference type="PROSITE" id="PS51257">
    <property type="entry name" value="PROKAR_LIPOPROTEIN"/>
    <property type="match status" value="1"/>
</dbReference>
<dbReference type="PROSITE" id="PS00213">
    <property type="entry name" value="LIPOCALIN"/>
    <property type="match status" value="1"/>
</dbReference>
<keyword evidence="2" id="KW-0472">Membrane</keyword>
<gene>
    <name evidence="4" type="primary">blc</name>
    <name evidence="4" type="ORF">GCM10007414_23070</name>
</gene>